<dbReference type="RefSeq" id="WP_419151833.1">
    <property type="nucleotide sequence ID" value="NZ_JAUSTR010000004.1"/>
</dbReference>
<protein>
    <submittedName>
        <fullName evidence="3">Cytochrome c biogenesis protein CcdA</fullName>
    </submittedName>
</protein>
<comment type="caution">
    <text evidence="3">The sequence shown here is derived from an EMBL/GenBank/DDBJ whole genome shotgun (WGS) entry which is preliminary data.</text>
</comment>
<reference evidence="3 4" key="1">
    <citation type="submission" date="2023-07" db="EMBL/GenBank/DDBJ databases">
        <title>Genomic Encyclopedia of Type Strains, Phase IV (KMG-IV): sequencing the most valuable type-strain genomes for metagenomic binning, comparative biology and taxonomic classification.</title>
        <authorList>
            <person name="Goeker M."/>
        </authorList>
    </citation>
    <scope>NUCLEOTIDE SEQUENCE [LARGE SCALE GENOMIC DNA]</scope>
    <source>
        <strain evidence="3 4">DSM 19092</strain>
    </source>
</reference>
<feature type="transmembrane region" description="Helical" evidence="1">
    <location>
        <begin position="64"/>
        <end position="88"/>
    </location>
</feature>
<evidence type="ECO:0000259" key="2">
    <source>
        <dbReference type="Pfam" id="PF13386"/>
    </source>
</evidence>
<feature type="transmembrane region" description="Helical" evidence="1">
    <location>
        <begin position="225"/>
        <end position="243"/>
    </location>
</feature>
<gene>
    <name evidence="3" type="ORF">J2S06_001444</name>
</gene>
<keyword evidence="1" id="KW-0472">Membrane</keyword>
<feature type="transmembrane region" description="Helical" evidence="1">
    <location>
        <begin position="108"/>
        <end position="126"/>
    </location>
</feature>
<name>A0ABT9VN22_9BACI</name>
<evidence type="ECO:0000313" key="3">
    <source>
        <dbReference type="EMBL" id="MDQ0162367.1"/>
    </source>
</evidence>
<evidence type="ECO:0000313" key="4">
    <source>
        <dbReference type="Proteomes" id="UP001225646"/>
    </source>
</evidence>
<feature type="transmembrane region" description="Helical" evidence="1">
    <location>
        <begin position="182"/>
        <end position="205"/>
    </location>
</feature>
<feature type="domain" description="Urease accessory protein UreH-like transmembrane" evidence="2">
    <location>
        <begin position="30"/>
        <end position="236"/>
    </location>
</feature>
<evidence type="ECO:0000256" key="1">
    <source>
        <dbReference type="SAM" id="Phobius"/>
    </source>
</evidence>
<dbReference type="InterPro" id="IPR039447">
    <property type="entry name" value="UreH-like_TM_dom"/>
</dbReference>
<keyword evidence="1" id="KW-0812">Transmembrane</keyword>
<dbReference type="EMBL" id="JAUSTR010000004">
    <property type="protein sequence ID" value="MDQ0162367.1"/>
    <property type="molecule type" value="Genomic_DNA"/>
</dbReference>
<keyword evidence="1" id="KW-1133">Transmembrane helix</keyword>
<sequence>MYQLISDFSNLLTKPFLNILYSVESFPLIAALVLGLVGALAPCQLTGNLGAITVYGNHSVQKRVAWTEVVFFIIGKIVVFSGLGFFVWLLGQEFRTNLTIIFPWIRKIIGPIIILIGLYLVGFLKMRWTISLGKIPDKFLKRGKMGAFLMGFSFSLGFCPTMFVLFFASLMPMVLTTSYGVILPSIFAIGTSIPLILAVFLIWYFDLGSVFLKKGRKVGSVVQKVAGCIMIILGILDTLTYWTL</sequence>
<feature type="transmembrane region" description="Helical" evidence="1">
    <location>
        <begin position="147"/>
        <end position="170"/>
    </location>
</feature>
<dbReference type="Pfam" id="PF13386">
    <property type="entry name" value="DsbD_2"/>
    <property type="match status" value="1"/>
</dbReference>
<feature type="transmembrane region" description="Helical" evidence="1">
    <location>
        <begin position="20"/>
        <end position="43"/>
    </location>
</feature>
<keyword evidence="4" id="KW-1185">Reference proteome</keyword>
<organism evidence="3 4">
    <name type="scientific">Aeribacillus alveayuensis</name>
    <dbReference type="NCBI Taxonomy" id="279215"/>
    <lineage>
        <taxon>Bacteria</taxon>
        <taxon>Bacillati</taxon>
        <taxon>Bacillota</taxon>
        <taxon>Bacilli</taxon>
        <taxon>Bacillales</taxon>
        <taxon>Bacillaceae</taxon>
        <taxon>Aeribacillus</taxon>
    </lineage>
</organism>
<proteinExistence type="predicted"/>
<accession>A0ABT9VN22</accession>
<dbReference type="Proteomes" id="UP001225646">
    <property type="component" value="Unassembled WGS sequence"/>
</dbReference>